<evidence type="ECO:0000259" key="3">
    <source>
        <dbReference type="PROSITE" id="PS51724"/>
    </source>
</evidence>
<evidence type="ECO:0000313" key="5">
    <source>
        <dbReference type="Proteomes" id="UP001500171"/>
    </source>
</evidence>
<keyword evidence="2" id="KW-0812">Transmembrane</keyword>
<name>A0ABP9NH21_9GAMM</name>
<proteinExistence type="predicted"/>
<keyword evidence="5" id="KW-1185">Reference proteome</keyword>
<feature type="domain" description="SPOR" evidence="3">
    <location>
        <begin position="157"/>
        <end position="234"/>
    </location>
</feature>
<dbReference type="Proteomes" id="UP001500171">
    <property type="component" value="Unassembled WGS sequence"/>
</dbReference>
<protein>
    <recommendedName>
        <fullName evidence="3">SPOR domain-containing protein</fullName>
    </recommendedName>
</protein>
<evidence type="ECO:0000313" key="4">
    <source>
        <dbReference type="EMBL" id="GAA5113933.1"/>
    </source>
</evidence>
<reference evidence="5" key="1">
    <citation type="journal article" date="2019" name="Int. J. Syst. Evol. Microbiol.">
        <title>The Global Catalogue of Microorganisms (GCM) 10K type strain sequencing project: providing services to taxonomists for standard genome sequencing and annotation.</title>
        <authorList>
            <consortium name="The Broad Institute Genomics Platform"/>
            <consortium name="The Broad Institute Genome Sequencing Center for Infectious Disease"/>
            <person name="Wu L."/>
            <person name="Ma J."/>
        </authorList>
    </citation>
    <scope>NUCLEOTIDE SEQUENCE [LARGE SCALE GENOMIC DNA]</scope>
    <source>
        <strain evidence="5">JCM 18050</strain>
    </source>
</reference>
<feature type="compositionally biased region" description="Polar residues" evidence="1">
    <location>
        <begin position="15"/>
        <end position="27"/>
    </location>
</feature>
<keyword evidence="2" id="KW-0472">Membrane</keyword>
<dbReference type="EMBL" id="BAABHY010000006">
    <property type="protein sequence ID" value="GAA5113933.1"/>
    <property type="molecule type" value="Genomic_DNA"/>
</dbReference>
<accession>A0ABP9NH21</accession>
<feature type="transmembrane region" description="Helical" evidence="2">
    <location>
        <begin position="37"/>
        <end position="56"/>
    </location>
</feature>
<gene>
    <name evidence="4" type="ORF">GCM10023211_22800</name>
</gene>
<dbReference type="Pfam" id="PF05036">
    <property type="entry name" value="SPOR"/>
    <property type="match status" value="1"/>
</dbReference>
<evidence type="ECO:0000256" key="1">
    <source>
        <dbReference type="SAM" id="MobiDB-lite"/>
    </source>
</evidence>
<dbReference type="RefSeq" id="WP_345492334.1">
    <property type="nucleotide sequence ID" value="NZ_BAABHY010000006.1"/>
</dbReference>
<organism evidence="4 5">
    <name type="scientific">Orbus sasakiae</name>
    <dbReference type="NCBI Taxonomy" id="1078475"/>
    <lineage>
        <taxon>Bacteria</taxon>
        <taxon>Pseudomonadati</taxon>
        <taxon>Pseudomonadota</taxon>
        <taxon>Gammaproteobacteria</taxon>
        <taxon>Orbales</taxon>
        <taxon>Orbaceae</taxon>
        <taxon>Orbus</taxon>
    </lineage>
</organism>
<feature type="region of interest" description="Disordered" evidence="1">
    <location>
        <begin position="1"/>
        <end position="28"/>
    </location>
</feature>
<keyword evidence="2" id="KW-1133">Transmembrane helix</keyword>
<dbReference type="PROSITE" id="PS51724">
    <property type="entry name" value="SPOR"/>
    <property type="match status" value="1"/>
</dbReference>
<evidence type="ECO:0000256" key="2">
    <source>
        <dbReference type="SAM" id="Phobius"/>
    </source>
</evidence>
<feature type="compositionally biased region" description="Basic and acidic residues" evidence="1">
    <location>
        <begin position="1"/>
        <end position="14"/>
    </location>
</feature>
<comment type="caution">
    <text evidence="4">The sequence shown here is derived from an EMBL/GenBank/DDBJ whole genome shotgun (WGS) entry which is preliminary data.</text>
</comment>
<dbReference type="InterPro" id="IPR036680">
    <property type="entry name" value="SPOR-like_sf"/>
</dbReference>
<dbReference type="InterPro" id="IPR007730">
    <property type="entry name" value="SPOR-like_dom"/>
</dbReference>
<sequence length="245" mass="27819">MNESIRPDKEDRYVSESSPKKTVSPKSDNPLLSKRKWIILILLLLILLLSLSFVLFKSDTSDSSSQQNNTNPALNNHAADLEYQTIVPPKISREATQTQQNTAPDKERIEIPGEVADILADKITELNTHPKSSETVLFEGQSNNVDQNIKELPLQKVLENNHYTIQITSSSSLESIMTFVKQQKLSNYQIYETRREQKPWFVLIKGNYPTIEEAKDAAKLLPQDLQKSTPWIKSGAQVNKEKLSQ</sequence>
<dbReference type="Gene3D" id="3.30.70.1070">
    <property type="entry name" value="Sporulation related repeat"/>
    <property type="match status" value="1"/>
</dbReference>